<proteinExistence type="inferred from homology"/>
<dbReference type="Proteomes" id="UP000290572">
    <property type="component" value="Unassembled WGS sequence"/>
</dbReference>
<keyword evidence="6 12" id="KW-0654">Proteoglycan</keyword>
<evidence type="ECO:0000313" key="14">
    <source>
        <dbReference type="Proteomes" id="UP000290572"/>
    </source>
</evidence>
<dbReference type="GO" id="GO:0098552">
    <property type="term" value="C:side of membrane"/>
    <property type="evidence" value="ECO:0007669"/>
    <property type="project" value="UniProtKB-KW"/>
</dbReference>
<dbReference type="AlphaFoldDB" id="A0A498L292"/>
<reference evidence="13 14" key="1">
    <citation type="submission" date="2018-03" db="EMBL/GenBank/DDBJ databases">
        <title>Draft genome sequence of Rohu Carp (Labeo rohita).</title>
        <authorList>
            <person name="Das P."/>
            <person name="Kushwaha B."/>
            <person name="Joshi C.G."/>
            <person name="Kumar D."/>
            <person name="Nagpure N.S."/>
            <person name="Sahoo L."/>
            <person name="Das S.P."/>
            <person name="Bit A."/>
            <person name="Patnaik S."/>
            <person name="Meher P.K."/>
            <person name="Jayasankar P."/>
            <person name="Koringa P.G."/>
            <person name="Patel N.V."/>
            <person name="Hinsu A.T."/>
            <person name="Kumar R."/>
            <person name="Pandey M."/>
            <person name="Agarwal S."/>
            <person name="Srivastava S."/>
            <person name="Singh M."/>
            <person name="Iquebal M.A."/>
            <person name="Jaiswal S."/>
            <person name="Angadi U.B."/>
            <person name="Kumar N."/>
            <person name="Raza M."/>
            <person name="Shah T.M."/>
            <person name="Rai A."/>
            <person name="Jena J.K."/>
        </authorList>
    </citation>
    <scope>NUCLEOTIDE SEQUENCE [LARGE SCALE GENOMIC DNA]</scope>
    <source>
        <strain evidence="13">DASCIFA01</strain>
        <tissue evidence="13">Testis</tissue>
    </source>
</reference>
<evidence type="ECO:0000256" key="3">
    <source>
        <dbReference type="ARBA" id="ARBA00022475"/>
    </source>
</evidence>
<evidence type="ECO:0000256" key="5">
    <source>
        <dbReference type="ARBA" id="ARBA00022729"/>
    </source>
</evidence>
<evidence type="ECO:0000256" key="10">
    <source>
        <dbReference type="ARBA" id="ARBA00023288"/>
    </source>
</evidence>
<keyword evidence="5" id="KW-0732">Signal</keyword>
<keyword evidence="14" id="KW-1185">Reference proteome</keyword>
<dbReference type="GO" id="GO:1905475">
    <property type="term" value="P:regulation of protein localization to membrane"/>
    <property type="evidence" value="ECO:0007669"/>
    <property type="project" value="TreeGrafter"/>
</dbReference>
<keyword evidence="4 12" id="KW-0336">GPI-anchor</keyword>
<keyword evidence="7 12" id="KW-0472">Membrane</keyword>
<sequence>MHEHASKAYEVSDRWTPDAMLLVADRLEGPFNIETVMEPIDVKISEAIMTMQDNSMQVSSKVFQGCGHPKPDGVGRSARGISDVFNSRFRPYSPEERPTTAAGTSLDRLRQKRDEGNCFTRACDGIAQAEDEAFISGASWEAMCTLPLGLTPLF</sequence>
<dbReference type="GO" id="GO:0005576">
    <property type="term" value="C:extracellular region"/>
    <property type="evidence" value="ECO:0007669"/>
    <property type="project" value="TreeGrafter"/>
</dbReference>
<comment type="function">
    <text evidence="12">Cell surface proteoglycan.</text>
</comment>
<dbReference type="GO" id="GO:0016477">
    <property type="term" value="P:cell migration"/>
    <property type="evidence" value="ECO:0007669"/>
    <property type="project" value="TreeGrafter"/>
</dbReference>
<evidence type="ECO:0000256" key="2">
    <source>
        <dbReference type="ARBA" id="ARBA00010260"/>
    </source>
</evidence>
<protein>
    <submittedName>
        <fullName evidence="13">Glypican-6-like isoform X2</fullName>
    </submittedName>
</protein>
<keyword evidence="10 12" id="KW-0449">Lipoprotein</keyword>
<evidence type="ECO:0000256" key="11">
    <source>
        <dbReference type="RuleBase" id="RU003518"/>
    </source>
</evidence>
<comment type="subcellular location">
    <subcellularLocation>
        <location evidence="1 12">Cell membrane</location>
        <topology evidence="1 12">Lipid-anchor</topology>
        <topology evidence="1 12">GPI-anchor</topology>
    </subcellularLocation>
</comment>
<keyword evidence="9 12" id="KW-0357">Heparan sulfate</keyword>
<name>A0A498L292_LABRO</name>
<dbReference type="GO" id="GO:0045202">
    <property type="term" value="C:synapse"/>
    <property type="evidence" value="ECO:0007669"/>
    <property type="project" value="TreeGrafter"/>
</dbReference>
<evidence type="ECO:0000313" key="13">
    <source>
        <dbReference type="EMBL" id="RXN02552.1"/>
    </source>
</evidence>
<dbReference type="GO" id="GO:0009986">
    <property type="term" value="C:cell surface"/>
    <property type="evidence" value="ECO:0007669"/>
    <property type="project" value="TreeGrafter"/>
</dbReference>
<evidence type="ECO:0000256" key="1">
    <source>
        <dbReference type="ARBA" id="ARBA00004609"/>
    </source>
</evidence>
<dbReference type="PANTHER" id="PTHR10822:SF31">
    <property type="entry name" value="GLYPICAN-6"/>
    <property type="match status" value="1"/>
</dbReference>
<dbReference type="Pfam" id="PF01153">
    <property type="entry name" value="Glypican"/>
    <property type="match status" value="1"/>
</dbReference>
<evidence type="ECO:0000256" key="6">
    <source>
        <dbReference type="ARBA" id="ARBA00022974"/>
    </source>
</evidence>
<evidence type="ECO:0000256" key="12">
    <source>
        <dbReference type="RuleBase" id="RU003519"/>
    </source>
</evidence>
<accession>A0A498L292</accession>
<keyword evidence="8" id="KW-0325">Glycoprotein</keyword>
<dbReference type="GO" id="GO:0009966">
    <property type="term" value="P:regulation of signal transduction"/>
    <property type="evidence" value="ECO:0007669"/>
    <property type="project" value="InterPro"/>
</dbReference>
<dbReference type="InterPro" id="IPR001863">
    <property type="entry name" value="Glypican"/>
</dbReference>
<dbReference type="GO" id="GO:0005886">
    <property type="term" value="C:plasma membrane"/>
    <property type="evidence" value="ECO:0007669"/>
    <property type="project" value="UniProtKB-SubCell"/>
</dbReference>
<evidence type="ECO:0000256" key="9">
    <source>
        <dbReference type="ARBA" id="ARBA00023207"/>
    </source>
</evidence>
<keyword evidence="3" id="KW-1003">Cell membrane</keyword>
<comment type="caution">
    <text evidence="13">The sequence shown here is derived from an EMBL/GenBank/DDBJ whole genome shotgun (WGS) entry which is preliminary data.</text>
</comment>
<organism evidence="13 14">
    <name type="scientific">Labeo rohita</name>
    <name type="common">Indian major carp</name>
    <name type="synonym">Cyprinus rohita</name>
    <dbReference type="NCBI Taxonomy" id="84645"/>
    <lineage>
        <taxon>Eukaryota</taxon>
        <taxon>Metazoa</taxon>
        <taxon>Chordata</taxon>
        <taxon>Craniata</taxon>
        <taxon>Vertebrata</taxon>
        <taxon>Euteleostomi</taxon>
        <taxon>Actinopterygii</taxon>
        <taxon>Neopterygii</taxon>
        <taxon>Teleostei</taxon>
        <taxon>Ostariophysi</taxon>
        <taxon>Cypriniformes</taxon>
        <taxon>Cyprinidae</taxon>
        <taxon>Labeoninae</taxon>
        <taxon>Labeonini</taxon>
        <taxon>Labeo</taxon>
    </lineage>
</organism>
<gene>
    <name evidence="13" type="ORF">ROHU_034902</name>
</gene>
<evidence type="ECO:0000256" key="4">
    <source>
        <dbReference type="ARBA" id="ARBA00022622"/>
    </source>
</evidence>
<evidence type="ECO:0000256" key="8">
    <source>
        <dbReference type="ARBA" id="ARBA00023180"/>
    </source>
</evidence>
<evidence type="ECO:0000256" key="7">
    <source>
        <dbReference type="ARBA" id="ARBA00023136"/>
    </source>
</evidence>
<comment type="similarity">
    <text evidence="2 11">Belongs to the glypican family.</text>
</comment>
<dbReference type="EMBL" id="QBIY01013497">
    <property type="protein sequence ID" value="RXN02552.1"/>
    <property type="molecule type" value="Genomic_DNA"/>
</dbReference>
<dbReference type="STRING" id="84645.A0A498L292"/>
<dbReference type="PANTHER" id="PTHR10822">
    <property type="entry name" value="GLYPICAN"/>
    <property type="match status" value="1"/>
</dbReference>